<organism evidence="1 2">
    <name type="scientific">Labilithrix luteola</name>
    <dbReference type="NCBI Taxonomy" id="1391654"/>
    <lineage>
        <taxon>Bacteria</taxon>
        <taxon>Pseudomonadati</taxon>
        <taxon>Myxococcota</taxon>
        <taxon>Polyangia</taxon>
        <taxon>Polyangiales</taxon>
        <taxon>Labilitrichaceae</taxon>
        <taxon>Labilithrix</taxon>
    </lineage>
</organism>
<dbReference type="KEGG" id="llu:AKJ09_09119"/>
<proteinExistence type="predicted"/>
<dbReference type="EMBL" id="CP012333">
    <property type="protein sequence ID" value="AKV02456.1"/>
    <property type="molecule type" value="Genomic_DNA"/>
</dbReference>
<dbReference type="AlphaFoldDB" id="A0A0K1Q9I3"/>
<name>A0A0K1Q9I3_9BACT</name>
<dbReference type="Proteomes" id="UP000064967">
    <property type="component" value="Chromosome"/>
</dbReference>
<protein>
    <submittedName>
        <fullName evidence="1">Uncharacterized protein</fullName>
    </submittedName>
</protein>
<keyword evidence="2" id="KW-1185">Reference proteome</keyword>
<accession>A0A0K1Q9I3</accession>
<evidence type="ECO:0000313" key="1">
    <source>
        <dbReference type="EMBL" id="AKV02456.1"/>
    </source>
</evidence>
<evidence type="ECO:0000313" key="2">
    <source>
        <dbReference type="Proteomes" id="UP000064967"/>
    </source>
</evidence>
<sequence length="55" mass="5793">MDDRPASTTYPNDGVVCAFDLLSASCANAFVDSATVHVKTKADTTMCLISNLPGR</sequence>
<reference evidence="1 2" key="1">
    <citation type="submission" date="2015-08" db="EMBL/GenBank/DDBJ databases">
        <authorList>
            <person name="Babu N.S."/>
            <person name="Beckwith C.J."/>
            <person name="Beseler K.G."/>
            <person name="Brison A."/>
            <person name="Carone J.V."/>
            <person name="Caskin T.P."/>
            <person name="Diamond M."/>
            <person name="Durham M.E."/>
            <person name="Foxe J.M."/>
            <person name="Go M."/>
            <person name="Henderson B.A."/>
            <person name="Jones I.B."/>
            <person name="McGettigan J.A."/>
            <person name="Micheletti S.J."/>
            <person name="Nasrallah M.E."/>
            <person name="Ortiz D."/>
            <person name="Piller C.R."/>
            <person name="Privatt S.R."/>
            <person name="Schneider S.L."/>
            <person name="Sharp S."/>
            <person name="Smith T.C."/>
            <person name="Stanton J.D."/>
            <person name="Ullery H.E."/>
            <person name="Wilson R.J."/>
            <person name="Serrano M.G."/>
            <person name="Buck G."/>
            <person name="Lee V."/>
            <person name="Wang Y."/>
            <person name="Carvalho R."/>
            <person name="Voegtly L."/>
            <person name="Shi R."/>
            <person name="Duckworth R."/>
            <person name="Johnson A."/>
            <person name="Loviza R."/>
            <person name="Walstead R."/>
            <person name="Shah Z."/>
            <person name="Kiflezghi M."/>
            <person name="Wade K."/>
            <person name="Ball S.L."/>
            <person name="Bradley K.W."/>
            <person name="Asai D.J."/>
            <person name="Bowman C.A."/>
            <person name="Russell D.A."/>
            <person name="Pope W.H."/>
            <person name="Jacobs-Sera D."/>
            <person name="Hendrix R.W."/>
            <person name="Hatfull G.F."/>
        </authorList>
    </citation>
    <scope>NUCLEOTIDE SEQUENCE [LARGE SCALE GENOMIC DNA]</scope>
    <source>
        <strain evidence="1 2">DSM 27648</strain>
    </source>
</reference>
<gene>
    <name evidence="1" type="ORF">AKJ09_09119</name>
</gene>